<proteinExistence type="predicted"/>
<evidence type="ECO:0000313" key="2">
    <source>
        <dbReference type="Proteomes" id="UP000821865"/>
    </source>
</evidence>
<organism evidence="1 2">
    <name type="scientific">Dermacentor silvarum</name>
    <name type="common">Tick</name>
    <dbReference type="NCBI Taxonomy" id="543639"/>
    <lineage>
        <taxon>Eukaryota</taxon>
        <taxon>Metazoa</taxon>
        <taxon>Ecdysozoa</taxon>
        <taxon>Arthropoda</taxon>
        <taxon>Chelicerata</taxon>
        <taxon>Arachnida</taxon>
        <taxon>Acari</taxon>
        <taxon>Parasitiformes</taxon>
        <taxon>Ixodida</taxon>
        <taxon>Ixodoidea</taxon>
        <taxon>Ixodidae</taxon>
        <taxon>Rhipicephalinae</taxon>
        <taxon>Dermacentor</taxon>
    </lineage>
</organism>
<comment type="caution">
    <text evidence="1">The sequence shown here is derived from an EMBL/GenBank/DDBJ whole genome shotgun (WGS) entry which is preliminary data.</text>
</comment>
<sequence length="375" mass="43768">MTPMWKKTLLCSFEATLSPSLVFPEDGLCDISFFQALEKKHTFLKGKGGRYDAALNAFLMNAAKNNKTEHGVSLDYKYNAVAMQILKEPVAKKTIEELWGKKIYHWAYLNAEVYDLKLENMTRLFEILKDIKWTIDRTIKPSRPHYIIYTGSLTSAYRTYTETNAIQNVMWLDGMGVYTHFFDDDRPWAEGRIMPPTFWMRPNLTDMAVYSYYMATAHKNLRKIADQELNHTAFYFTATMAAKQYTPEKDYAFLSTMEPRTDKLYVDISPYCKNAKYTYGFQEKEVVGSFYMSKEEKKFISFDDPKALAMKFCKGKKDLIDVDYGLIAYNVEMDDPTNKCGKGAYYRVKFLRRLAEFFRDNFTMPTSLNECMKLT</sequence>
<evidence type="ECO:0000313" key="1">
    <source>
        <dbReference type="EMBL" id="KAH7973973.1"/>
    </source>
</evidence>
<name>A0ACB8DNR1_DERSI</name>
<protein>
    <submittedName>
        <fullName evidence="1">Uncharacterized protein</fullName>
    </submittedName>
</protein>
<accession>A0ACB8DNR1</accession>
<gene>
    <name evidence="1" type="ORF">HPB49_007924</name>
</gene>
<dbReference type="Proteomes" id="UP000821865">
    <property type="component" value="Chromosome 10"/>
</dbReference>
<keyword evidence="2" id="KW-1185">Reference proteome</keyword>
<reference evidence="1" key="1">
    <citation type="submission" date="2020-05" db="EMBL/GenBank/DDBJ databases">
        <title>Large-scale comparative analyses of tick genomes elucidate their genetic diversity and vector capacities.</title>
        <authorList>
            <person name="Jia N."/>
            <person name="Wang J."/>
            <person name="Shi W."/>
            <person name="Du L."/>
            <person name="Sun Y."/>
            <person name="Zhan W."/>
            <person name="Jiang J."/>
            <person name="Wang Q."/>
            <person name="Zhang B."/>
            <person name="Ji P."/>
            <person name="Sakyi L.B."/>
            <person name="Cui X."/>
            <person name="Yuan T."/>
            <person name="Jiang B."/>
            <person name="Yang W."/>
            <person name="Lam T.T.-Y."/>
            <person name="Chang Q."/>
            <person name="Ding S."/>
            <person name="Wang X."/>
            <person name="Zhu J."/>
            <person name="Ruan X."/>
            <person name="Zhao L."/>
            <person name="Wei J."/>
            <person name="Que T."/>
            <person name="Du C."/>
            <person name="Cheng J."/>
            <person name="Dai P."/>
            <person name="Han X."/>
            <person name="Huang E."/>
            <person name="Gao Y."/>
            <person name="Liu J."/>
            <person name="Shao H."/>
            <person name="Ye R."/>
            <person name="Li L."/>
            <person name="Wei W."/>
            <person name="Wang X."/>
            <person name="Wang C."/>
            <person name="Yang T."/>
            <person name="Huo Q."/>
            <person name="Li W."/>
            <person name="Guo W."/>
            <person name="Chen H."/>
            <person name="Zhou L."/>
            <person name="Ni X."/>
            <person name="Tian J."/>
            <person name="Zhou Y."/>
            <person name="Sheng Y."/>
            <person name="Liu T."/>
            <person name="Pan Y."/>
            <person name="Xia L."/>
            <person name="Li J."/>
            <person name="Zhao F."/>
            <person name="Cao W."/>
        </authorList>
    </citation>
    <scope>NUCLEOTIDE SEQUENCE</scope>
    <source>
        <strain evidence="1">Dsil-2018</strain>
    </source>
</reference>
<dbReference type="EMBL" id="CM023479">
    <property type="protein sequence ID" value="KAH7973973.1"/>
    <property type="molecule type" value="Genomic_DNA"/>
</dbReference>